<keyword evidence="1" id="KW-0800">Toxin</keyword>
<dbReference type="Pfam" id="PF05860">
    <property type="entry name" value="TPS"/>
    <property type="match status" value="1"/>
</dbReference>
<evidence type="ECO:0000313" key="5">
    <source>
        <dbReference type="EMBL" id="EYU13294.1"/>
    </source>
</evidence>
<feature type="region of interest" description="Disordered" evidence="2">
    <location>
        <begin position="1016"/>
        <end position="1036"/>
    </location>
</feature>
<dbReference type="Pfam" id="PF13332">
    <property type="entry name" value="Fil_haemagg_2"/>
    <property type="match status" value="4"/>
</dbReference>
<accession>A0A022PCN5</accession>
<dbReference type="InterPro" id="IPR025157">
    <property type="entry name" value="Hemagglutinin_rpt"/>
</dbReference>
<dbReference type="EMBL" id="JFGV01000097">
    <property type="protein sequence ID" value="EYU13294.1"/>
    <property type="molecule type" value="Genomic_DNA"/>
</dbReference>
<dbReference type="SUPFAM" id="SSF51126">
    <property type="entry name" value="Pectin lyase-like"/>
    <property type="match status" value="1"/>
</dbReference>
<evidence type="ECO:0000256" key="3">
    <source>
        <dbReference type="SAM" id="SignalP"/>
    </source>
</evidence>
<organism evidence="5 6">
    <name type="scientific">Photorhabdus aegyptia</name>
    <dbReference type="NCBI Taxonomy" id="2805098"/>
    <lineage>
        <taxon>Bacteria</taxon>
        <taxon>Pseudomonadati</taxon>
        <taxon>Pseudomonadota</taxon>
        <taxon>Gammaproteobacteria</taxon>
        <taxon>Enterobacterales</taxon>
        <taxon>Morganellaceae</taxon>
        <taxon>Photorhabdus</taxon>
    </lineage>
</organism>
<comment type="caution">
    <text evidence="5">The sequence shown here is derived from an EMBL/GenBank/DDBJ whole genome shotgun (WGS) entry which is preliminary data.</text>
</comment>
<evidence type="ECO:0000313" key="6">
    <source>
        <dbReference type="Proteomes" id="UP000023464"/>
    </source>
</evidence>
<feature type="compositionally biased region" description="Basic and acidic residues" evidence="2">
    <location>
        <begin position="1293"/>
        <end position="1336"/>
    </location>
</feature>
<feature type="region of interest" description="Disordered" evidence="2">
    <location>
        <begin position="1292"/>
        <end position="1340"/>
    </location>
</feature>
<dbReference type="PROSITE" id="PS51257">
    <property type="entry name" value="PROKAR_LIPOPROTEIN"/>
    <property type="match status" value="1"/>
</dbReference>
<evidence type="ECO:0000256" key="2">
    <source>
        <dbReference type="SAM" id="MobiDB-lite"/>
    </source>
</evidence>
<dbReference type="PATRIC" id="fig|1393736.3.peg.4312"/>
<evidence type="ECO:0000256" key="1">
    <source>
        <dbReference type="ARBA" id="ARBA00022656"/>
    </source>
</evidence>
<keyword evidence="6" id="KW-1185">Reference proteome</keyword>
<dbReference type="GO" id="GO:0090729">
    <property type="term" value="F:toxin activity"/>
    <property type="evidence" value="ECO:0007669"/>
    <property type="project" value="UniProtKB-KW"/>
</dbReference>
<evidence type="ECO:0000259" key="4">
    <source>
        <dbReference type="SMART" id="SM00912"/>
    </source>
</evidence>
<feature type="region of interest" description="Disordered" evidence="2">
    <location>
        <begin position="1190"/>
        <end position="1214"/>
    </location>
</feature>
<dbReference type="Proteomes" id="UP000023464">
    <property type="component" value="Unassembled WGS sequence"/>
</dbReference>
<dbReference type="SMART" id="SM00912">
    <property type="entry name" value="Haemagg_act"/>
    <property type="match status" value="1"/>
</dbReference>
<keyword evidence="3" id="KW-0732">Signal</keyword>
<dbReference type="GO" id="GO:0003824">
    <property type="term" value="F:catalytic activity"/>
    <property type="evidence" value="ECO:0007669"/>
    <property type="project" value="UniProtKB-ARBA"/>
</dbReference>
<dbReference type="RefSeq" id="WP_036783167.1">
    <property type="nucleotide sequence ID" value="NZ_CAWLTM010000018.1"/>
</dbReference>
<reference evidence="5 6" key="1">
    <citation type="submission" date="2014-03" db="EMBL/GenBank/DDBJ databases">
        <title>Draft Genome of Photorhabdus luminescens BA1, an Egyptian Isolate.</title>
        <authorList>
            <person name="Ghazal S."/>
            <person name="Hurst S.G.IV."/>
            <person name="Morris K."/>
            <person name="Thomas K."/>
            <person name="Tisa L.S."/>
        </authorList>
    </citation>
    <scope>NUCLEOTIDE SEQUENCE [LARGE SCALE GENOMIC DNA]</scope>
    <source>
        <strain evidence="5 6">BA1</strain>
    </source>
</reference>
<gene>
    <name evidence="5" type="ORF">BA1DRAFT_04228</name>
</gene>
<feature type="signal peptide" evidence="3">
    <location>
        <begin position="1"/>
        <end position="30"/>
    </location>
</feature>
<dbReference type="Gene3D" id="2.160.20.10">
    <property type="entry name" value="Single-stranded right-handed beta-helix, Pectin lyase-like"/>
    <property type="match status" value="1"/>
</dbReference>
<protein>
    <submittedName>
        <fullName evidence="5">Hemolysin, S-PFT family</fullName>
    </submittedName>
</protein>
<feature type="chain" id="PRO_5001503139" evidence="3">
    <location>
        <begin position="31"/>
        <end position="1480"/>
    </location>
</feature>
<proteinExistence type="predicted"/>
<feature type="region of interest" description="Disordered" evidence="2">
    <location>
        <begin position="1267"/>
        <end position="1286"/>
    </location>
</feature>
<sequence>MKNKKFRLSPTGKLAASMAIILVSCSTSFASEIVGGGDPAHHPDIFAAEGKATVVNIVTPSSSGLSHNQYLDYNVGQMGVVLNNALEEGQSQLAGQLAANPNLNGQAASLILNEVISRNPSLLLGQQEVFGIAADYVLANPNGITCNGCGFINTNRASLVVGNPLVEQGDLQGFSMFNNQNSLKIKSDGLIANAILDLIAPKIDSRGPVTAQKEINAISGENKTSSTGEIFDSQQELTDVLDSYYLGSMQAGRIRLLNTAKGSGVNLQGSLTASDEITVNSHGNLNLEAAHLQGGNVALTGNNIEVKGKVSESAYSRDGSNNYQSYFSGSYTNESKSSQSLARTQLAGKNISLVANNNTRIAATDIVGDDVNLSGANLTLDGQQLKQSTKNIDNQWGYSRRNEVTRESEKLHQAGNTITARQNVNLNAVEGDVKIRGSQINANDKLAITAKKDVQIAGLTEIETSSEKGYKKNQTAKLQTGNWEESKQTERLIASELQAGSNLDIKAGDHAEILGAKVHAGQNLTLEAGKQLKIDVQKTANSAAVRDDKRYWGGIGGGKNKDNSELKETSHASELTANGRLLLSGHEGIAITGSKVKATQGAFVHANSGEVTIDNAVSYIDQKVDERTGTVLNITNSSKRANSQQQKSHGSELVSEADLKLLSDEDINIIGSQVRSSGALNLNTSGNVNVLSYGEQKQVDKQSTSLEPQIHFQPKGDKQYRAGIGIEHTSNSQKNQTITQQASTLSGGSITLDADKDVTLRGSNLVTTTGDAKITGANVHLLAADNKKSEEKSQSKKYVGAYLTGGIDKVGSGIYGSYGGNNNNHTSTTAVVSGSQIAGNLNIKANGELVQEGTKHEVSGAYTAEAGKVSNLAVSNTTANTNHKLQVGTDIGVNVDYSAVTRPMEKVVKEPAKSALDGTLTKKGTPNFGADIAANGSSIVTANKKSEAVVTSVQASDIVIKTNGELYDQGTQYRADKGNVTLTAGSHNSEAAQNHHESSHSETRGNADLRVYTTTGEDISGNGKGKGGTQSSHTVTTEAVTSRITAADDINIRVERDAEYQGTSLNAGSGKANIDAKGDIRFDNATNSVTKTATGYNGEASAKGGNSPEGKNVHIGLGGGYNTDSKNSTTAQVSEIGGKQGINLNAGNNLTLKGAEVTGKQINLNAKQGNVELVSAQDRTNNDGWEFNLKGNGGNANSIKKAEDDTTTTTTKQNFGGEVKAGIDRLQATTQRNSHIKGENVVINSGGDTTVAGARIEADQVTGSIGGDLRVESRKDTEHGLNVGVDAGVNYTKESKVKSDDIPKDETTKDDPSKDDVSKDEVLKDDPSKNPTEEPQPKGWQERLTSAFDSLNNIKGINGVTGKLKSNVDIKDRENVGEQSVISGNQGVNLDVKGNTHLIGGQIGSEKGNVILNTQNVEQQSVTSYDNSKGGNVALPDSVSGIVKAVQEGVLSGKIPLVKTYSNETEASTTNGEIINRKSD</sequence>
<dbReference type="InterPro" id="IPR011050">
    <property type="entry name" value="Pectin_lyase_fold/virulence"/>
</dbReference>
<feature type="compositionally biased region" description="Basic and acidic residues" evidence="2">
    <location>
        <begin position="1269"/>
        <end position="1279"/>
    </location>
</feature>
<feature type="domain" description="Filamentous haemagglutinin FhaB/tRNA nuclease CdiA-like TPS" evidence="4">
    <location>
        <begin position="49"/>
        <end position="169"/>
    </location>
</feature>
<dbReference type="InterPro" id="IPR012334">
    <property type="entry name" value="Pectin_lyas_fold"/>
</dbReference>
<name>A0A022PCN5_9GAMM</name>
<dbReference type="NCBIfam" id="TIGR01901">
    <property type="entry name" value="adhes_NPXG"/>
    <property type="match status" value="1"/>
</dbReference>
<dbReference type="InterPro" id="IPR008638">
    <property type="entry name" value="FhaB/CdiA-like_TPS"/>
</dbReference>